<dbReference type="AlphaFoldDB" id="A0AAV1JPL1"/>
<feature type="compositionally biased region" description="Pro residues" evidence="1">
    <location>
        <begin position="49"/>
        <end position="58"/>
    </location>
</feature>
<evidence type="ECO:0000313" key="3">
    <source>
        <dbReference type="Proteomes" id="UP001497472"/>
    </source>
</evidence>
<feature type="region of interest" description="Disordered" evidence="1">
    <location>
        <begin position="31"/>
        <end position="73"/>
    </location>
</feature>
<evidence type="ECO:0000256" key="1">
    <source>
        <dbReference type="SAM" id="MobiDB-lite"/>
    </source>
</evidence>
<reference evidence="2 3" key="1">
    <citation type="submission" date="2023-11" db="EMBL/GenBank/DDBJ databases">
        <authorList>
            <person name="Okamura Y."/>
        </authorList>
    </citation>
    <scope>NUCLEOTIDE SEQUENCE [LARGE SCALE GENOMIC DNA]</scope>
</reference>
<evidence type="ECO:0000313" key="2">
    <source>
        <dbReference type="EMBL" id="CAK1550824.1"/>
    </source>
</evidence>
<sequence length="73" mass="7883">MSVRVGGAASDELRSKEDAVSLSTVCGVDNAGAVARSGGDQQREQPEQQGPPRPPQPLHAPSRDWWLQSIRFN</sequence>
<accession>A0AAV1JPL1</accession>
<comment type="caution">
    <text evidence="2">The sequence shown here is derived from an EMBL/GenBank/DDBJ whole genome shotgun (WGS) entry which is preliminary data.</text>
</comment>
<name>A0AAV1JPL1_9NEOP</name>
<keyword evidence="3" id="KW-1185">Reference proteome</keyword>
<gene>
    <name evidence="2" type="ORF">LNINA_LOCUS10016</name>
</gene>
<dbReference type="Proteomes" id="UP001497472">
    <property type="component" value="Unassembled WGS sequence"/>
</dbReference>
<dbReference type="EMBL" id="CAVLEF010000096">
    <property type="protein sequence ID" value="CAK1550824.1"/>
    <property type="molecule type" value="Genomic_DNA"/>
</dbReference>
<proteinExistence type="predicted"/>
<feature type="region of interest" description="Disordered" evidence="1">
    <location>
        <begin position="1"/>
        <end position="20"/>
    </location>
</feature>
<protein>
    <submittedName>
        <fullName evidence="2">Uncharacterized protein</fullName>
    </submittedName>
</protein>
<organism evidence="2 3">
    <name type="scientific">Leptosia nina</name>
    <dbReference type="NCBI Taxonomy" id="320188"/>
    <lineage>
        <taxon>Eukaryota</taxon>
        <taxon>Metazoa</taxon>
        <taxon>Ecdysozoa</taxon>
        <taxon>Arthropoda</taxon>
        <taxon>Hexapoda</taxon>
        <taxon>Insecta</taxon>
        <taxon>Pterygota</taxon>
        <taxon>Neoptera</taxon>
        <taxon>Endopterygota</taxon>
        <taxon>Lepidoptera</taxon>
        <taxon>Glossata</taxon>
        <taxon>Ditrysia</taxon>
        <taxon>Papilionoidea</taxon>
        <taxon>Pieridae</taxon>
        <taxon>Pierinae</taxon>
        <taxon>Leptosia</taxon>
    </lineage>
</organism>